<feature type="compositionally biased region" description="Polar residues" evidence="8">
    <location>
        <begin position="2009"/>
        <end position="2020"/>
    </location>
</feature>
<evidence type="ECO:0000256" key="7">
    <source>
        <dbReference type="ARBA" id="ARBA00023136"/>
    </source>
</evidence>
<dbReference type="GO" id="GO:0005509">
    <property type="term" value="F:calcium ion binding"/>
    <property type="evidence" value="ECO:0007669"/>
    <property type="project" value="TreeGrafter"/>
</dbReference>
<dbReference type="Gene3D" id="2.60.40.150">
    <property type="entry name" value="C2 domain"/>
    <property type="match status" value="3"/>
</dbReference>
<evidence type="ECO:0000256" key="5">
    <source>
        <dbReference type="ARBA" id="ARBA00022837"/>
    </source>
</evidence>
<feature type="region of interest" description="Disordered" evidence="8">
    <location>
        <begin position="2244"/>
        <end position="2307"/>
    </location>
</feature>
<feature type="region of interest" description="Disordered" evidence="8">
    <location>
        <begin position="1234"/>
        <end position="1271"/>
    </location>
</feature>
<evidence type="ECO:0000256" key="1">
    <source>
        <dbReference type="ARBA" id="ARBA00004141"/>
    </source>
</evidence>
<feature type="compositionally biased region" description="Polar residues" evidence="8">
    <location>
        <begin position="1755"/>
        <end position="1769"/>
    </location>
</feature>
<evidence type="ECO:0000259" key="10">
    <source>
        <dbReference type="PROSITE" id="PS50004"/>
    </source>
</evidence>
<dbReference type="FunFam" id="2.60.40.150:FF:000167">
    <property type="entry name" value="Multiple C2 domains, transmembrane 2a"/>
    <property type="match status" value="1"/>
</dbReference>
<feature type="region of interest" description="Disordered" evidence="8">
    <location>
        <begin position="1876"/>
        <end position="2096"/>
    </location>
</feature>
<feature type="compositionally biased region" description="Basic residues" evidence="8">
    <location>
        <begin position="1294"/>
        <end position="1304"/>
    </location>
</feature>
<evidence type="ECO:0000256" key="6">
    <source>
        <dbReference type="ARBA" id="ARBA00022989"/>
    </source>
</evidence>
<keyword evidence="5" id="KW-0106">Calcium</keyword>
<feature type="compositionally biased region" description="Low complexity" evidence="8">
    <location>
        <begin position="1697"/>
        <end position="1717"/>
    </location>
</feature>
<feature type="region of interest" description="Disordered" evidence="8">
    <location>
        <begin position="2441"/>
        <end position="2487"/>
    </location>
</feature>
<feature type="region of interest" description="Disordered" evidence="8">
    <location>
        <begin position="1150"/>
        <end position="1204"/>
    </location>
</feature>
<dbReference type="FunFam" id="2.60.40.150:FF:000050">
    <property type="entry name" value="Multiple C2 and transmembrane domain containing 1"/>
    <property type="match status" value="1"/>
</dbReference>
<feature type="region of interest" description="Disordered" evidence="8">
    <location>
        <begin position="1465"/>
        <end position="1539"/>
    </location>
</feature>
<feature type="transmembrane region" description="Helical" evidence="9">
    <location>
        <begin position="852"/>
        <end position="870"/>
    </location>
</feature>
<protein>
    <submittedName>
        <fullName evidence="11">Multiple C2 and transmembrane domain-containing protein 1</fullName>
    </submittedName>
</protein>
<feature type="compositionally biased region" description="Polar residues" evidence="8">
    <location>
        <begin position="1471"/>
        <end position="1484"/>
    </location>
</feature>
<feature type="domain" description="C2" evidence="10">
    <location>
        <begin position="193"/>
        <end position="309"/>
    </location>
</feature>
<feature type="compositionally biased region" description="Polar residues" evidence="8">
    <location>
        <begin position="1963"/>
        <end position="1972"/>
    </location>
</feature>
<dbReference type="GO" id="GO:0046928">
    <property type="term" value="P:regulation of neurotransmitter secretion"/>
    <property type="evidence" value="ECO:0007669"/>
    <property type="project" value="TreeGrafter"/>
</dbReference>
<feature type="compositionally biased region" description="Basic and acidic residues" evidence="8">
    <location>
        <begin position="1948"/>
        <end position="1962"/>
    </location>
</feature>
<feature type="compositionally biased region" description="Basic residues" evidence="8">
    <location>
        <begin position="1501"/>
        <end position="1510"/>
    </location>
</feature>
<feature type="region of interest" description="Disordered" evidence="8">
    <location>
        <begin position="2550"/>
        <end position="2582"/>
    </location>
</feature>
<name>A0A195DKS0_9HYME</name>
<comment type="subcellular location">
    <subcellularLocation>
        <location evidence="1">Membrane</location>
        <topology evidence="1">Multi-pass membrane protein</topology>
    </subcellularLocation>
</comment>
<evidence type="ECO:0000313" key="12">
    <source>
        <dbReference type="Proteomes" id="UP000078492"/>
    </source>
</evidence>
<evidence type="ECO:0000256" key="8">
    <source>
        <dbReference type="SAM" id="MobiDB-lite"/>
    </source>
</evidence>
<feature type="compositionally biased region" description="Polar residues" evidence="8">
    <location>
        <begin position="2597"/>
        <end position="2607"/>
    </location>
</feature>
<dbReference type="EMBL" id="KQ980765">
    <property type="protein sequence ID" value="KYN13437.1"/>
    <property type="molecule type" value="Genomic_DNA"/>
</dbReference>
<feature type="transmembrane region" description="Helical" evidence="9">
    <location>
        <begin position="813"/>
        <end position="840"/>
    </location>
</feature>
<dbReference type="SMART" id="SM00239">
    <property type="entry name" value="C2"/>
    <property type="match status" value="3"/>
</dbReference>
<dbReference type="SUPFAM" id="SSF49562">
    <property type="entry name" value="C2 domain (Calcium/lipid-binding domain, CaLB)"/>
    <property type="match status" value="3"/>
</dbReference>
<feature type="region of interest" description="Disordered" evidence="8">
    <location>
        <begin position="1"/>
        <end position="148"/>
    </location>
</feature>
<feature type="compositionally biased region" description="Basic residues" evidence="8">
    <location>
        <begin position="2281"/>
        <end position="2297"/>
    </location>
</feature>
<dbReference type="CDD" id="cd04042">
    <property type="entry name" value="C2A_MCTP_PRT"/>
    <property type="match status" value="1"/>
</dbReference>
<evidence type="ECO:0000313" key="11">
    <source>
        <dbReference type="EMBL" id="KYN13437.1"/>
    </source>
</evidence>
<dbReference type="InterPro" id="IPR013583">
    <property type="entry name" value="MCTP_C"/>
</dbReference>
<feature type="compositionally biased region" description="Polar residues" evidence="8">
    <location>
        <begin position="1316"/>
        <end position="1326"/>
    </location>
</feature>
<feature type="compositionally biased region" description="Polar residues" evidence="8">
    <location>
        <begin position="1992"/>
        <end position="2002"/>
    </location>
</feature>
<feature type="compositionally biased region" description="Polar residues" evidence="8">
    <location>
        <begin position="1"/>
        <end position="24"/>
    </location>
</feature>
<dbReference type="PANTHER" id="PTHR45911:SF4">
    <property type="entry name" value="MULTIPLE C2 AND TRANSMEMBRANE DOMAIN-CONTAINING PROTEIN"/>
    <property type="match status" value="1"/>
</dbReference>
<keyword evidence="12" id="KW-1185">Reference proteome</keyword>
<feature type="region of interest" description="Disordered" evidence="8">
    <location>
        <begin position="1290"/>
        <end position="1327"/>
    </location>
</feature>
<keyword evidence="3" id="KW-0479">Metal-binding</keyword>
<feature type="compositionally biased region" description="Polar residues" evidence="8">
    <location>
        <begin position="1934"/>
        <end position="1947"/>
    </location>
</feature>
<feature type="compositionally biased region" description="Low complexity" evidence="8">
    <location>
        <begin position="1648"/>
        <end position="1659"/>
    </location>
</feature>
<dbReference type="STRING" id="471704.A0A195DKS0"/>
<dbReference type="PANTHER" id="PTHR45911">
    <property type="entry name" value="C2 DOMAIN-CONTAINING PROTEIN"/>
    <property type="match status" value="1"/>
</dbReference>
<feature type="compositionally biased region" description="Basic and acidic residues" evidence="8">
    <location>
        <begin position="2610"/>
        <end position="2629"/>
    </location>
</feature>
<dbReference type="PROSITE" id="PS50004">
    <property type="entry name" value="C2"/>
    <property type="match status" value="3"/>
</dbReference>
<evidence type="ECO:0000256" key="9">
    <source>
        <dbReference type="SAM" id="Phobius"/>
    </source>
</evidence>
<feature type="compositionally biased region" description="Low complexity" evidence="8">
    <location>
        <begin position="1887"/>
        <end position="1897"/>
    </location>
</feature>
<organism evidence="11 12">
    <name type="scientific">Trachymyrmex cornetzi</name>
    <dbReference type="NCBI Taxonomy" id="471704"/>
    <lineage>
        <taxon>Eukaryota</taxon>
        <taxon>Metazoa</taxon>
        <taxon>Ecdysozoa</taxon>
        <taxon>Arthropoda</taxon>
        <taxon>Hexapoda</taxon>
        <taxon>Insecta</taxon>
        <taxon>Pterygota</taxon>
        <taxon>Neoptera</taxon>
        <taxon>Endopterygota</taxon>
        <taxon>Hymenoptera</taxon>
        <taxon>Apocrita</taxon>
        <taxon>Aculeata</taxon>
        <taxon>Formicoidea</taxon>
        <taxon>Formicidae</taxon>
        <taxon>Myrmicinae</taxon>
        <taxon>Trachymyrmex</taxon>
    </lineage>
</organism>
<dbReference type="Pfam" id="PF00168">
    <property type="entry name" value="C2"/>
    <property type="match status" value="3"/>
</dbReference>
<dbReference type="Proteomes" id="UP000078492">
    <property type="component" value="Unassembled WGS sequence"/>
</dbReference>
<keyword evidence="6 9" id="KW-1133">Transmembrane helix</keyword>
<feature type="region of interest" description="Disordered" evidence="8">
    <location>
        <begin position="879"/>
        <end position="906"/>
    </location>
</feature>
<feature type="compositionally biased region" description="Polar residues" evidence="8">
    <location>
        <begin position="1660"/>
        <end position="1696"/>
    </location>
</feature>
<feature type="compositionally biased region" description="Polar residues" evidence="8">
    <location>
        <begin position="2080"/>
        <end position="2096"/>
    </location>
</feature>
<feature type="transmembrane region" description="Helical" evidence="9">
    <location>
        <begin position="946"/>
        <end position="971"/>
    </location>
</feature>
<evidence type="ECO:0000256" key="4">
    <source>
        <dbReference type="ARBA" id="ARBA00022737"/>
    </source>
</evidence>
<feature type="non-terminal residue" evidence="11">
    <location>
        <position position="1"/>
    </location>
</feature>
<feature type="region of interest" description="Disordered" evidence="8">
    <location>
        <begin position="2597"/>
        <end position="2636"/>
    </location>
</feature>
<feature type="region of interest" description="Disordered" evidence="8">
    <location>
        <begin position="1384"/>
        <end position="1429"/>
    </location>
</feature>
<feature type="compositionally biased region" description="Basic residues" evidence="8">
    <location>
        <begin position="76"/>
        <end position="88"/>
    </location>
</feature>
<evidence type="ECO:0000256" key="2">
    <source>
        <dbReference type="ARBA" id="ARBA00022692"/>
    </source>
</evidence>
<evidence type="ECO:0000256" key="3">
    <source>
        <dbReference type="ARBA" id="ARBA00022723"/>
    </source>
</evidence>
<sequence>AGNTSAQERSRLNLNGSRQLSKSATELRDNEIANSSPSRRGDGSGESGIIHHHRHHRHHGTVAQRTHTFFATLKSRWSRSRSKERKKSKDAGSVQSQDAGQLKNLGVESDYAADYSSEHSRSSSATQSPARHCLNRPESPLARSSREKTVIVQEDNAGKCSEGFSKGPVSFQKEGYTSEELQGSYSQDGDFLHDEMIRRREQALRQHAFFQLRLHIRRGANLVAMDRCGASDPYVKVKCSGRLLHKSRTVHRDLNPVWDESVTLPIEDPFQPLTIKVFDYDWGLQDDFMGAALLDLTQLDLGHSQDITLELKDPDRPKQHLGEIYLTATLWPRNQQEKEQQRELRNKSIDENNTLYKRFLRRKLFIIYPLYIICANYSKTSNSITQLNNQEVTFSDTENVEDNVANVLNDSGVLEVKEVKRYDLLDRLKDNVKGKMEDIHRYFQRTNRLADVNRRLKSQIWSSVVTIVLVEAKNLLPMDIDGLSDPYVKFRNLNYSCRLGTEKYKSKVVNKTLNPIWLEQFDLHLYEDPYLGQELEVTVWDRDRSHQDDLMGKTMIDLATLERETTHRLWRELEDGSGNIFLLLTISGTTASETISDLAVHEETPIEQAQLVQRYSITNTLQRIRDVGHLTVKVYRAQGLAAADLGGKSDPFCVLELVNSRLQTQTEYKTLTPNWQKIFTFNVKDINSVLEVTVYDEDRDHKVEFLGRMAIPLLKIRNGEKRWYALKDKKLRGRAKGNCPQILLEMTVIWNILRACIRTLNPKEKKYMEPEVKFKRQVFLRNVLRLKAIIVIFIDIGKYIQSCWEWESKMRSIFALVIFILGCYYFEPYMIPGVALLILLKYYLLTGERSGFNHWICGQVAVVTGAPLIYATSQFQDHAEIGSDDCPPTPGDDDDDEDDKDKEEKKSLKERLQAIQEVTQTVQNSIGYIASLCEKVKNLFNFTIPYLSYLAMLLAIAGAVVLYFIPVRYLILAWGVNKFSRKIFRPHSVPNNEVLDLISRVPDDEELLNYSRRFCVILNLQMNAMGSFNACIVRRCFTSTAVFIVLTLLGGFDGCAAERWSRQISNSEWIPLANPGTASAQLQRNNAESGLLSSSTHLPNPIQTISLPPALQQQYQEQLIQLQKTQESIQKLLLLQQQLKAQQQLLQTQPFPSGDYSNAEDEKLPPSSLGNLPSAPELESEALVPPQPASEALPPVHPPQNFQRPGLAYQNQELSNLPVQSQVTLQHGQNYENVENAQVGPQTYVTKPGSHRPDGKRLKGQGLPQPSLIGSVGDEEEEIQLVYVPAETLAQRGQSKKGRGRKQYPVRQQHSERENQANIDQTSLSPDQEVFARQVLQQIQKEHQETAQFLKEERAKEFTRLNEEQKALERKTRLQQEALQREQELLRQKEADKKRKELERLEEMARQRELDRIRDAREKQRQEELERRRLSELRIKEEKRREEEARQREEKQKLELEQQRILESQQEEQLRVTSPSFQNTQSQALIREQPRRQHLTDGTRIKKIRGRQRPRVNQYQEQSNHRETTTTPSPNQPPLSVYMGSSASRLDTVKVTDVLKILKDAKTIAVLENISSNSPQVFVGPSNLDPPYGYAKFDLPYLSSIDHNRVERKVDKLPFFVAPLSFEPPPGYSKIPFPAPHIGSVVINNLSETSSESNTPTDEQNPNPTPLIQPNSYSDVDQSGTIATTASYDSSTTQNFSPESSSPKYESAYSPPSSSSKFRFRQYYDNKPSPVSTAYYDEQSTAKTKPKHYYEQESTKLTTQPPKVDTTPSYRQEVIYSSTPNFQDRSVSSHDPSTKEQDLAAQLALINQELSQQQREPQKYIAEQYHSQSNLGESYDANDVRGPVGPTQYNLPAELPPISPHLPGLVNSLLDKQERNLPIASTPPPTTTTTTTPTTTTRISSTTYRPRGRGRIVPTRARTTQAPGNRTERPTRRPTYNRSKSRFTTTTEDYHDSSYEPTKSKTPETTQKYNANTEHRRPTSRTQKFRSRDRANSQSAAQNHNVQAADFENYSQRDSQSNVSPDMYSPPSGPATGFQQKEIPLSGMNNYPENYPTAPMQTENYSPLREVQHSTPLVSDDYSRSQNYPQNSPQETRYQQQDAVYEQNDNFQSSGLETAPVNGFNYQIANENSDQTISQRPKEYPRYQEETNYNLATTVDPQITPGEEHRYSPIYETQTQPDYNAGKLESAAIETDPNASPIFVPLQQSKQEDYELQIPSTETSFMEITTTSTTTPAPVIIRQRVRARLGGGRTHHDSAIQTRPRGSQDEYVRFSAVNNDSGRSTGHRHRDGSRTRTRVRPQSHGSQVQTEGNEYIKIHSTQQQKLIATTIPPTTTTTTARTVEEDLDYGFIRPPNFQPVHPVHPVDTRFQAPITYRPALSEIQHFLSNDETAVESSPSHVLKNRPKYQTSNRRPTTKIFATTTSTSTETVPVATTIPDDAVYTTKSKIRSDETKSTRPRGRIRRPGKKRITTTTESGLEANNELPLDENYPRITSQQLPVTASGQQPLYEDNFDVSQQFVPNQNRPTQFYEENSENYPSQEFVLNFGNLPEQVSQREEYDQTQLASISPKKYSHSNRPDVNAQSTGDIYGAESQWSTKLSKTSFQPSFASNRVADESKRGRSRTDNDQENKNVPEIITAGPEVSSVTMVVSSDYQKHLNDADNIDTMMDGFGWKTNAQDHTEKLNATTTVTNLATTVLQDQPQSDKETLPESMQDWSDQNENFTKQMDDNARTRKRKVRVRIRPLVDDFVTAESQHYNSAVNSLVQDQYKYNPIHDSRFTTDQPIATTVTTSSTTTAETTKKSLLQDFLEEMLKNDEVSIPTRITSITTEIPDWTISTPMTTPYVFSDDGQVTTLKENYTPIDTTLIANIDEERVTTVTENLNESKDESYEAITEVQKEVKPKKYKNSQEDKSENNLENVEIFNQRYNLPSNYPDGIGISKKNEDSTTKLAGFPKEDKKLSAISKEKEHIMTLKRQENIEDNEAHPKNHKTEWSEVRYPSDFDRSQTTMNSYTTTPIPGIVTRNEGESTVRTLSDYVKAIFDSMKNAEENEEIAKVIEAKSETDNYNTNSTDLAHAANTTTNTVILSEETLITEPSTTTTKTSSRQMGNIFRTNSTMLGKVLKTSTTTKVSHMTEICYRGRCVMTRPKMDDAMMR</sequence>
<dbReference type="InterPro" id="IPR035892">
    <property type="entry name" value="C2_domain_sf"/>
</dbReference>
<feature type="region of interest" description="Disordered" evidence="8">
    <location>
        <begin position="1648"/>
        <end position="1769"/>
    </location>
</feature>
<feature type="compositionally biased region" description="Polar residues" evidence="8">
    <location>
        <begin position="1234"/>
        <end position="1245"/>
    </location>
</feature>
<feature type="domain" description="C2" evidence="10">
    <location>
        <begin position="445"/>
        <end position="571"/>
    </location>
</feature>
<keyword evidence="2 9" id="KW-0812">Transmembrane</keyword>
<gene>
    <name evidence="11" type="ORF">ALC57_14450</name>
</gene>
<feature type="transmembrane region" description="Helical" evidence="9">
    <location>
        <begin position="1032"/>
        <end position="1052"/>
    </location>
</feature>
<feature type="domain" description="C2" evidence="10">
    <location>
        <begin position="605"/>
        <end position="728"/>
    </location>
</feature>
<feature type="compositionally biased region" description="Basic residues" evidence="8">
    <location>
        <begin position="2453"/>
        <end position="2467"/>
    </location>
</feature>
<feature type="compositionally biased region" description="Acidic residues" evidence="8">
    <location>
        <begin position="891"/>
        <end position="901"/>
    </location>
</feature>
<reference evidence="11 12" key="1">
    <citation type="submission" date="2015-09" db="EMBL/GenBank/DDBJ databases">
        <title>Trachymyrmex cornetzi WGS genome.</title>
        <authorList>
            <person name="Nygaard S."/>
            <person name="Hu H."/>
            <person name="Boomsma J."/>
            <person name="Zhang G."/>
        </authorList>
    </citation>
    <scope>NUCLEOTIDE SEQUENCE [LARGE SCALE GENOMIC DNA]</scope>
    <source>
        <strain evidence="11">Tcor2-1</strain>
        <tissue evidence="11">Whole body</tissue>
    </source>
</reference>
<feature type="compositionally biased region" description="Basic residues" evidence="8">
    <location>
        <begin position="50"/>
        <end position="60"/>
    </location>
</feature>
<dbReference type="Pfam" id="PF08372">
    <property type="entry name" value="PRT_C"/>
    <property type="match status" value="1"/>
</dbReference>
<feature type="compositionally biased region" description="Basic and acidic residues" evidence="8">
    <location>
        <begin position="1488"/>
        <end position="1500"/>
    </location>
</feature>
<accession>A0A195DKS0</accession>
<dbReference type="InterPro" id="IPR000008">
    <property type="entry name" value="C2_dom"/>
</dbReference>
<keyword evidence="7 9" id="KW-0472">Membrane</keyword>
<dbReference type="CDD" id="cd08377">
    <property type="entry name" value="C2C_MCTP_PRT"/>
    <property type="match status" value="1"/>
</dbReference>
<dbReference type="CDD" id="cd08376">
    <property type="entry name" value="C2B_MCTP_PRT"/>
    <property type="match status" value="1"/>
</dbReference>
<keyword evidence="4" id="KW-0677">Repeat</keyword>
<proteinExistence type="predicted"/>
<dbReference type="GO" id="GO:0030672">
    <property type="term" value="C:synaptic vesicle membrane"/>
    <property type="evidence" value="ECO:0007669"/>
    <property type="project" value="TreeGrafter"/>
</dbReference>